<gene>
    <name evidence="1" type="ORF">Sradi_4147900</name>
</gene>
<organism evidence="1">
    <name type="scientific">Sesamum radiatum</name>
    <name type="common">Black benniseed</name>
    <dbReference type="NCBI Taxonomy" id="300843"/>
    <lineage>
        <taxon>Eukaryota</taxon>
        <taxon>Viridiplantae</taxon>
        <taxon>Streptophyta</taxon>
        <taxon>Embryophyta</taxon>
        <taxon>Tracheophyta</taxon>
        <taxon>Spermatophyta</taxon>
        <taxon>Magnoliopsida</taxon>
        <taxon>eudicotyledons</taxon>
        <taxon>Gunneridae</taxon>
        <taxon>Pentapetalae</taxon>
        <taxon>asterids</taxon>
        <taxon>lamiids</taxon>
        <taxon>Lamiales</taxon>
        <taxon>Pedaliaceae</taxon>
        <taxon>Sesamum</taxon>
    </lineage>
</organism>
<comment type="caution">
    <text evidence="1">The sequence shown here is derived from an EMBL/GenBank/DDBJ whole genome shotgun (WGS) entry which is preliminary data.</text>
</comment>
<dbReference type="AlphaFoldDB" id="A0AAW2P2B0"/>
<reference evidence="1" key="1">
    <citation type="submission" date="2020-06" db="EMBL/GenBank/DDBJ databases">
        <authorList>
            <person name="Li T."/>
            <person name="Hu X."/>
            <person name="Zhang T."/>
            <person name="Song X."/>
            <person name="Zhang H."/>
            <person name="Dai N."/>
            <person name="Sheng W."/>
            <person name="Hou X."/>
            <person name="Wei L."/>
        </authorList>
    </citation>
    <scope>NUCLEOTIDE SEQUENCE</scope>
    <source>
        <strain evidence="1">G02</strain>
        <tissue evidence="1">Leaf</tissue>
    </source>
</reference>
<name>A0AAW2P2B0_SESRA</name>
<reference evidence="1" key="2">
    <citation type="journal article" date="2024" name="Plant">
        <title>Genomic evolution and insights into agronomic trait innovations of Sesamum species.</title>
        <authorList>
            <person name="Miao H."/>
            <person name="Wang L."/>
            <person name="Qu L."/>
            <person name="Liu H."/>
            <person name="Sun Y."/>
            <person name="Le M."/>
            <person name="Wang Q."/>
            <person name="Wei S."/>
            <person name="Zheng Y."/>
            <person name="Lin W."/>
            <person name="Duan Y."/>
            <person name="Cao H."/>
            <person name="Xiong S."/>
            <person name="Wang X."/>
            <person name="Wei L."/>
            <person name="Li C."/>
            <person name="Ma Q."/>
            <person name="Ju M."/>
            <person name="Zhao R."/>
            <person name="Li G."/>
            <person name="Mu C."/>
            <person name="Tian Q."/>
            <person name="Mei H."/>
            <person name="Zhang T."/>
            <person name="Gao T."/>
            <person name="Zhang H."/>
        </authorList>
    </citation>
    <scope>NUCLEOTIDE SEQUENCE</scope>
    <source>
        <strain evidence="1">G02</strain>
    </source>
</reference>
<dbReference type="EMBL" id="JACGWJ010000018">
    <property type="protein sequence ID" value="KAL0349987.1"/>
    <property type="molecule type" value="Genomic_DNA"/>
</dbReference>
<proteinExistence type="predicted"/>
<accession>A0AAW2P2B0</accession>
<protein>
    <submittedName>
        <fullName evidence="1">Uncharacterized protein</fullName>
    </submittedName>
</protein>
<evidence type="ECO:0000313" key="1">
    <source>
        <dbReference type="EMBL" id="KAL0349987.1"/>
    </source>
</evidence>
<sequence>MVLELVSSPDIIREAVLLGQRSSLQISWIQNMEKHLQLGLLRSCVICSGGLLPPPKEIACKL</sequence>